<dbReference type="AlphaFoldDB" id="A0A5J4K9T4"/>
<dbReference type="Proteomes" id="UP000334820">
    <property type="component" value="Unassembled WGS sequence"/>
</dbReference>
<accession>A0A5J4K9T4</accession>
<organism evidence="2 3">
    <name type="scientific">Thermogemmatispora aurantia</name>
    <dbReference type="NCBI Taxonomy" id="2045279"/>
    <lineage>
        <taxon>Bacteria</taxon>
        <taxon>Bacillati</taxon>
        <taxon>Chloroflexota</taxon>
        <taxon>Ktedonobacteria</taxon>
        <taxon>Thermogemmatisporales</taxon>
        <taxon>Thermogemmatisporaceae</taxon>
        <taxon>Thermogemmatispora</taxon>
    </lineage>
</organism>
<comment type="caution">
    <text evidence="2">The sequence shown here is derived from an EMBL/GenBank/DDBJ whole genome shotgun (WGS) entry which is preliminary data.</text>
</comment>
<dbReference type="RefSeq" id="WP_069803194.1">
    <property type="nucleotide sequence ID" value="NZ_BKZV01000002.1"/>
</dbReference>
<keyword evidence="1" id="KW-0472">Membrane</keyword>
<protein>
    <submittedName>
        <fullName evidence="2">Uncharacterized protein</fullName>
    </submittedName>
</protein>
<reference evidence="2 3" key="1">
    <citation type="journal article" date="2019" name="Int. J. Syst. Evol. Microbiol.">
        <title>Thermogemmatispora aurantia sp. nov. and Thermogemmatispora argillosa sp. nov., within the class Ktedonobacteria, and emended description of the genus Thermogemmatispora.</title>
        <authorList>
            <person name="Zheng Y."/>
            <person name="Wang C.M."/>
            <person name="Sakai Y."/>
            <person name="Abe K."/>
            <person name="Yokota A."/>
            <person name="Yabe S."/>
        </authorList>
    </citation>
    <scope>NUCLEOTIDE SEQUENCE [LARGE SCALE GENOMIC DNA]</scope>
    <source>
        <strain evidence="2 3">A1-2</strain>
    </source>
</reference>
<evidence type="ECO:0000313" key="3">
    <source>
        <dbReference type="Proteomes" id="UP000334820"/>
    </source>
</evidence>
<sequence>MASTTTTWGTEIAGRISRQLGRLSGALPGFEESRQQRLLIALLILVLLILLILIVLACYLILR</sequence>
<keyword evidence="1" id="KW-1133">Transmembrane helix</keyword>
<gene>
    <name evidence="2" type="ORF">KTAU_15230</name>
</gene>
<evidence type="ECO:0000313" key="2">
    <source>
        <dbReference type="EMBL" id="GER82886.1"/>
    </source>
</evidence>
<keyword evidence="1" id="KW-0812">Transmembrane</keyword>
<feature type="transmembrane region" description="Helical" evidence="1">
    <location>
        <begin position="38"/>
        <end position="62"/>
    </location>
</feature>
<keyword evidence="3" id="KW-1185">Reference proteome</keyword>
<name>A0A5J4K9T4_9CHLR</name>
<proteinExistence type="predicted"/>
<dbReference type="EMBL" id="BKZV01000002">
    <property type="protein sequence ID" value="GER82886.1"/>
    <property type="molecule type" value="Genomic_DNA"/>
</dbReference>
<evidence type="ECO:0000256" key="1">
    <source>
        <dbReference type="SAM" id="Phobius"/>
    </source>
</evidence>